<organism evidence="2 3">
    <name type="scientific">Chryseolinea soli</name>
    <dbReference type="NCBI Taxonomy" id="2321403"/>
    <lineage>
        <taxon>Bacteria</taxon>
        <taxon>Pseudomonadati</taxon>
        <taxon>Bacteroidota</taxon>
        <taxon>Cytophagia</taxon>
        <taxon>Cytophagales</taxon>
        <taxon>Fulvivirgaceae</taxon>
        <taxon>Chryseolinea</taxon>
    </lineage>
</organism>
<evidence type="ECO:0000313" key="3">
    <source>
        <dbReference type="Proteomes" id="UP000266183"/>
    </source>
</evidence>
<accession>A0A385SI07</accession>
<dbReference type="EMBL" id="CP032382">
    <property type="protein sequence ID" value="AYB29927.1"/>
    <property type="molecule type" value="Genomic_DNA"/>
</dbReference>
<dbReference type="KEGG" id="chk:D4L85_04740"/>
<protein>
    <recommendedName>
        <fullName evidence="4">IPT/TIG domain-containing protein</fullName>
    </recommendedName>
</protein>
<evidence type="ECO:0000256" key="1">
    <source>
        <dbReference type="SAM" id="SignalP"/>
    </source>
</evidence>
<evidence type="ECO:0008006" key="4">
    <source>
        <dbReference type="Google" id="ProtNLM"/>
    </source>
</evidence>
<evidence type="ECO:0000313" key="2">
    <source>
        <dbReference type="EMBL" id="AYB29927.1"/>
    </source>
</evidence>
<feature type="signal peptide" evidence="1">
    <location>
        <begin position="1"/>
        <end position="21"/>
    </location>
</feature>
<name>A0A385SI07_9BACT</name>
<reference evidence="3" key="1">
    <citation type="submission" date="2018-09" db="EMBL/GenBank/DDBJ databases">
        <title>Chryseolinea sp. KIS68-18 isolated from soil.</title>
        <authorList>
            <person name="Weon H.-Y."/>
            <person name="Kwon S.-W."/>
            <person name="Lee S.A."/>
        </authorList>
    </citation>
    <scope>NUCLEOTIDE SEQUENCE [LARGE SCALE GENOMIC DNA]</scope>
    <source>
        <strain evidence="3">KIS68-18</strain>
    </source>
</reference>
<dbReference type="PROSITE" id="PS51257">
    <property type="entry name" value="PROKAR_LIPOPROTEIN"/>
    <property type="match status" value="1"/>
</dbReference>
<gene>
    <name evidence="2" type="ORF">D4L85_04740</name>
</gene>
<dbReference type="InterPro" id="IPR013783">
    <property type="entry name" value="Ig-like_fold"/>
</dbReference>
<feature type="chain" id="PRO_5017349501" description="IPT/TIG domain-containing protein" evidence="1">
    <location>
        <begin position="22"/>
        <end position="364"/>
    </location>
</feature>
<dbReference type="RefSeq" id="WP_119753234.1">
    <property type="nucleotide sequence ID" value="NZ_CP032382.1"/>
</dbReference>
<dbReference type="Gene3D" id="2.60.40.10">
    <property type="entry name" value="Immunoglobulins"/>
    <property type="match status" value="1"/>
</dbReference>
<sequence>MEGFKKLIYAAIILFVVVAMSCSGDSEDQNNPTPNPPPPPGGDVTITDVSGGHMFWGDEMVISGTGFSTVKEDNIVKLTGVFPTATFCNLNYTSASGGVIEIVSATATQLKIKIPFKQNVNGDPVCGPEEATLEVAVNDKKATKEGLKFNALPWIGDFNYHYGWFDYPSVTRIGDSVMIEGGMMGFRSRESELWNDITLYVNGAQTAAKYRTIGLESGWAFYLSAEKYGEMNCSEEPNGWAAREMPFKLSVGGKSVSRNLFVQYLPEQSASCEDCPSTESGLNPVDPIWKITGTNIYYTELRFSPVAPCGGPSQGVLLNKGKTFDDEVTAQIPLSILAPGCSYQVYLVDPCNNSSLIGYFTRGV</sequence>
<proteinExistence type="predicted"/>
<keyword evidence="1" id="KW-0732">Signal</keyword>
<dbReference type="Proteomes" id="UP000266183">
    <property type="component" value="Chromosome"/>
</dbReference>
<dbReference type="OrthoDB" id="978658at2"/>
<keyword evidence="3" id="KW-1185">Reference proteome</keyword>
<dbReference type="AlphaFoldDB" id="A0A385SI07"/>